<comment type="caution">
    <text evidence="1">The sequence shown here is derived from an EMBL/GenBank/DDBJ whole genome shotgun (WGS) entry which is preliminary data.</text>
</comment>
<evidence type="ECO:0000313" key="1">
    <source>
        <dbReference type="EMBL" id="GLI00625.1"/>
    </source>
</evidence>
<evidence type="ECO:0000313" key="2">
    <source>
        <dbReference type="Proteomes" id="UP001144280"/>
    </source>
</evidence>
<proteinExistence type="predicted"/>
<accession>A0ABQ5R2G8</accession>
<organism evidence="1 2">
    <name type="scientific">Phytohabitans aurantiacus</name>
    <dbReference type="NCBI Taxonomy" id="3016789"/>
    <lineage>
        <taxon>Bacteria</taxon>
        <taxon>Bacillati</taxon>
        <taxon>Actinomycetota</taxon>
        <taxon>Actinomycetes</taxon>
        <taxon>Micromonosporales</taxon>
        <taxon>Micromonosporaceae</taxon>
    </lineage>
</organism>
<protein>
    <submittedName>
        <fullName evidence="1">Uncharacterized protein</fullName>
    </submittedName>
</protein>
<dbReference type="EMBL" id="BSDI01000033">
    <property type="protein sequence ID" value="GLI00625.1"/>
    <property type="molecule type" value="Genomic_DNA"/>
</dbReference>
<keyword evidence="2" id="KW-1185">Reference proteome</keyword>
<name>A0ABQ5R2G8_9ACTN</name>
<dbReference type="Proteomes" id="UP001144280">
    <property type="component" value="Unassembled WGS sequence"/>
</dbReference>
<gene>
    <name evidence="1" type="ORF">Pa4123_59010</name>
</gene>
<sequence>MTLAFATGPTPWTLTSSLDVPVALISGGEQYYVGKGYALRSEIILETADPVIDVQAAAELAEQWRAGGGPAGRS</sequence>
<reference evidence="1" key="1">
    <citation type="submission" date="2022-12" db="EMBL/GenBank/DDBJ databases">
        <title>New Phytohabitans aurantiacus sp. RD004123 nov., an actinomycete isolated from soil.</title>
        <authorList>
            <person name="Triningsih D.W."/>
            <person name="Harunari E."/>
            <person name="Igarashi Y."/>
        </authorList>
    </citation>
    <scope>NUCLEOTIDE SEQUENCE</scope>
    <source>
        <strain evidence="1">RD004123</strain>
    </source>
</reference>